<name>A0A1V1P504_9BACT</name>
<evidence type="ECO:0000313" key="3">
    <source>
        <dbReference type="EMBL" id="ETR69815.1"/>
    </source>
</evidence>
<reference evidence="4" key="1">
    <citation type="submission" date="2012-11" db="EMBL/GenBank/DDBJ databases">
        <authorList>
            <person name="Lucero-Rivera Y.E."/>
            <person name="Tovar-Ramirez D."/>
        </authorList>
    </citation>
    <scope>NUCLEOTIDE SEQUENCE [LARGE SCALE GENOMIC DNA]</scope>
    <source>
        <strain evidence="4">Araruama</strain>
    </source>
</reference>
<evidence type="ECO:0008006" key="5">
    <source>
        <dbReference type="Google" id="ProtNLM"/>
    </source>
</evidence>
<feature type="compositionally biased region" description="Basic and acidic residues" evidence="1">
    <location>
        <begin position="114"/>
        <end position="134"/>
    </location>
</feature>
<organism evidence="3 4">
    <name type="scientific">Candidatus Magnetoglobus multicellularis str. Araruama</name>
    <dbReference type="NCBI Taxonomy" id="890399"/>
    <lineage>
        <taxon>Bacteria</taxon>
        <taxon>Pseudomonadati</taxon>
        <taxon>Thermodesulfobacteriota</taxon>
        <taxon>Desulfobacteria</taxon>
        <taxon>Desulfobacterales</taxon>
        <taxon>Desulfobacteraceae</taxon>
        <taxon>Candidatus Magnetoglobus</taxon>
    </lineage>
</organism>
<dbReference type="AlphaFoldDB" id="A0A1V1P504"/>
<proteinExistence type="predicted"/>
<keyword evidence="2" id="KW-0812">Transmembrane</keyword>
<comment type="caution">
    <text evidence="3">The sequence shown here is derived from an EMBL/GenBank/DDBJ whole genome shotgun (WGS) entry which is preliminary data.</text>
</comment>
<protein>
    <recommendedName>
        <fullName evidence="5">DUF2333 family protein</fullName>
    </recommendedName>
</protein>
<dbReference type="EMBL" id="ATBP01000551">
    <property type="protein sequence ID" value="ETR69815.1"/>
    <property type="molecule type" value="Genomic_DNA"/>
</dbReference>
<dbReference type="Pfam" id="PF10095">
    <property type="entry name" value="DUF2333"/>
    <property type="match status" value="1"/>
</dbReference>
<feature type="transmembrane region" description="Helical" evidence="2">
    <location>
        <begin position="12"/>
        <end position="30"/>
    </location>
</feature>
<accession>A0A1V1P504</accession>
<sequence>MHQNIFNKPKKVYMSLLGLVTATLIGVLLLNSQDCFSQQSEISSQENEQSQKKVPIRIPSNDSKLNQYLSPGLVDSLPETSNGTEAYTRKEPMLDEAIHGTKVNQKETAVPPGEPEKRAISETESEKKEPEPPKKRVKGYAFIKAAISPMDYELNERFWGWRPNDILNFTDNVNNLQRGILEVTRRTVVLLAHRIARTGSNDIIDENLENAMNWLMIKAEQYWFPSPESKYNQAIDELNTYLDRLERGRATFFIRTDNLIPLLETYEDLLGGCDQSLTSKEDDDGPITSSRADNYFFYAQGVSKALGTIFRGIRKDFYVTLESVHGVEILDQAIEACDIATNIKPWLVTEGSLSSIFANHRANIGQPINRIRFYMNVLIRTLKGY</sequence>
<evidence type="ECO:0000313" key="4">
    <source>
        <dbReference type="Proteomes" id="UP000189670"/>
    </source>
</evidence>
<evidence type="ECO:0000256" key="2">
    <source>
        <dbReference type="SAM" id="Phobius"/>
    </source>
</evidence>
<feature type="region of interest" description="Disordered" evidence="1">
    <location>
        <begin position="104"/>
        <end position="134"/>
    </location>
</feature>
<evidence type="ECO:0000256" key="1">
    <source>
        <dbReference type="SAM" id="MobiDB-lite"/>
    </source>
</evidence>
<gene>
    <name evidence="3" type="ORF">OMM_03678</name>
</gene>
<dbReference type="Proteomes" id="UP000189670">
    <property type="component" value="Unassembled WGS sequence"/>
</dbReference>
<keyword evidence="2" id="KW-1133">Transmembrane helix</keyword>
<keyword evidence="2" id="KW-0472">Membrane</keyword>
<dbReference type="InterPro" id="IPR016936">
    <property type="entry name" value="UCP029693"/>
</dbReference>
<feature type="region of interest" description="Disordered" evidence="1">
    <location>
        <begin position="41"/>
        <end position="62"/>
    </location>
</feature>